<accession>A0A8S1XRV9</accession>
<evidence type="ECO:0000256" key="1">
    <source>
        <dbReference type="SAM" id="SignalP"/>
    </source>
</evidence>
<evidence type="ECO:0000313" key="2">
    <source>
        <dbReference type="EMBL" id="CAD8203408.1"/>
    </source>
</evidence>
<feature type="chain" id="PRO_5035728480" evidence="1">
    <location>
        <begin position="21"/>
        <end position="320"/>
    </location>
</feature>
<keyword evidence="1" id="KW-0732">Signal</keyword>
<gene>
    <name evidence="2" type="ORF">POCTA_138.1.T1290201</name>
</gene>
<dbReference type="EMBL" id="CAJJDP010000129">
    <property type="protein sequence ID" value="CAD8203408.1"/>
    <property type="molecule type" value="Genomic_DNA"/>
</dbReference>
<sequence length="320" mass="37703">MKNTFLSSVINIVLKVKCLAICAKIHIVIYDANKKNYFYFGLDNYDKIVCPYRKNGLIKKQKKLNKIHQQCQNLLGQKLSTVQQIRDFWIQKNLMAIKGCMRGQFNNQWRGYRQFNGPLSNYGSNFQPQPHYYRGKKFREYPKGFDLLVKEEGIIKLKDDQIYRQVQVSQKLSQGKPSNKNDLIVSLNHHNTIKHTPRITSWNFGSIKQGTSQVAKKTNRILFVYRRHDKNLFKTLLHTPLLIKKGSLNTKEELLQEYTHVLSSLTSRTRLYLEILIMVQYSSINLTSIMEQSDLTFTRTIQEKQCNLFRFHFLLRTSIQ</sequence>
<organism evidence="2 3">
    <name type="scientific">Paramecium octaurelia</name>
    <dbReference type="NCBI Taxonomy" id="43137"/>
    <lineage>
        <taxon>Eukaryota</taxon>
        <taxon>Sar</taxon>
        <taxon>Alveolata</taxon>
        <taxon>Ciliophora</taxon>
        <taxon>Intramacronucleata</taxon>
        <taxon>Oligohymenophorea</taxon>
        <taxon>Peniculida</taxon>
        <taxon>Parameciidae</taxon>
        <taxon>Paramecium</taxon>
    </lineage>
</organism>
<keyword evidence="3" id="KW-1185">Reference proteome</keyword>
<dbReference type="AlphaFoldDB" id="A0A8S1XRV9"/>
<proteinExistence type="predicted"/>
<reference evidence="2" key="1">
    <citation type="submission" date="2021-01" db="EMBL/GenBank/DDBJ databases">
        <authorList>
            <consortium name="Genoscope - CEA"/>
            <person name="William W."/>
        </authorList>
    </citation>
    <scope>NUCLEOTIDE SEQUENCE</scope>
</reference>
<dbReference type="Proteomes" id="UP000683925">
    <property type="component" value="Unassembled WGS sequence"/>
</dbReference>
<name>A0A8S1XRV9_PAROT</name>
<comment type="caution">
    <text evidence="2">The sequence shown here is derived from an EMBL/GenBank/DDBJ whole genome shotgun (WGS) entry which is preliminary data.</text>
</comment>
<feature type="signal peptide" evidence="1">
    <location>
        <begin position="1"/>
        <end position="20"/>
    </location>
</feature>
<protein>
    <submittedName>
        <fullName evidence="2">Uncharacterized protein</fullName>
    </submittedName>
</protein>
<evidence type="ECO:0000313" key="3">
    <source>
        <dbReference type="Proteomes" id="UP000683925"/>
    </source>
</evidence>